<gene>
    <name evidence="2" type="ORF">UX44_C0011G0008</name>
</gene>
<keyword evidence="1" id="KW-0472">Membrane</keyword>
<feature type="transmembrane region" description="Helical" evidence="1">
    <location>
        <begin position="357"/>
        <end position="374"/>
    </location>
</feature>
<evidence type="ECO:0000313" key="3">
    <source>
        <dbReference type="Proteomes" id="UP000034732"/>
    </source>
</evidence>
<organism evidence="2 3">
    <name type="scientific">candidate division WWE3 bacterium GW2011_GWA1_46_21</name>
    <dbReference type="NCBI Taxonomy" id="1619107"/>
    <lineage>
        <taxon>Bacteria</taxon>
        <taxon>Katanobacteria</taxon>
    </lineage>
</organism>
<proteinExistence type="predicted"/>
<feature type="transmembrane region" description="Helical" evidence="1">
    <location>
        <begin position="12"/>
        <end position="30"/>
    </location>
</feature>
<accession>A0A0G1PDV6</accession>
<feature type="transmembrane region" description="Helical" evidence="1">
    <location>
        <begin position="294"/>
        <end position="318"/>
    </location>
</feature>
<dbReference type="AlphaFoldDB" id="A0A0G1PDV6"/>
<feature type="transmembrane region" description="Helical" evidence="1">
    <location>
        <begin position="106"/>
        <end position="124"/>
    </location>
</feature>
<sequence length="536" mass="61467">MARNIIGKHKFIILFTIAYFALGLLTYKDYGVTYDERVEYDAGKYLLTYLKLPTAFEYVEQLINNRPVNIEHRQLPLLSEYSRVYPALLNLLNPNYYFEWFHLQNIFFGYFLFFFAYLLFYLVYKNGIKAMVGPVLLFFTPVLLGHVPANPKDIPFATVYLLGILALSYFRGRTGSDPVRPLPVEILALGLIFGAAQSLRTVGITLFVSYALLEMLEAIQARKAATAINCGVKLTVILLVSAFVWILFVPFLGANFFANAAYTLTNAAGFKSWDYEVFYLGKYLLKDQRPWHYLFGYLAVNLPVLELAALAAGAILIAKKKLKFAKNHPINIIALTLLINTAIYLALHPVVYNGIRHFLYLVAELVLVSGFFLIEMFDTLAKKAKPVMLMGAATYLLFTIVRMIHLHPYEYIYYNEFVGGIKGAENLFELDYWGAAYKESAQYVLKVVKENDLKNIKVYACDNQFAVVYYSQFQYSLVARSRDADVIICDTFKEKLRALQGRDFYRDSHPIVRTIQREGTSIHNIRARQELKELFM</sequence>
<feature type="transmembrane region" description="Helical" evidence="1">
    <location>
        <begin position="330"/>
        <end position="351"/>
    </location>
</feature>
<keyword evidence="1" id="KW-0812">Transmembrane</keyword>
<evidence type="ECO:0000313" key="2">
    <source>
        <dbReference type="EMBL" id="KKU30842.1"/>
    </source>
</evidence>
<feature type="transmembrane region" description="Helical" evidence="1">
    <location>
        <begin position="386"/>
        <end position="405"/>
    </location>
</feature>
<dbReference type="Proteomes" id="UP000034732">
    <property type="component" value="Unassembled WGS sequence"/>
</dbReference>
<name>A0A0G1PDV6_UNCKA</name>
<feature type="transmembrane region" description="Helical" evidence="1">
    <location>
        <begin position="131"/>
        <end position="148"/>
    </location>
</feature>
<feature type="transmembrane region" description="Helical" evidence="1">
    <location>
        <begin position="231"/>
        <end position="252"/>
    </location>
</feature>
<comment type="caution">
    <text evidence="2">The sequence shown here is derived from an EMBL/GenBank/DDBJ whole genome shotgun (WGS) entry which is preliminary data.</text>
</comment>
<protein>
    <recommendedName>
        <fullName evidence="4">Glycosyltransferase RgtA/B/C/D-like domain-containing protein</fullName>
    </recommendedName>
</protein>
<evidence type="ECO:0000256" key="1">
    <source>
        <dbReference type="SAM" id="Phobius"/>
    </source>
</evidence>
<feature type="transmembrane region" description="Helical" evidence="1">
    <location>
        <begin position="202"/>
        <end position="219"/>
    </location>
</feature>
<keyword evidence="1" id="KW-1133">Transmembrane helix</keyword>
<evidence type="ECO:0008006" key="4">
    <source>
        <dbReference type="Google" id="ProtNLM"/>
    </source>
</evidence>
<dbReference type="EMBL" id="LCMF01000011">
    <property type="protein sequence ID" value="KKU30842.1"/>
    <property type="molecule type" value="Genomic_DNA"/>
</dbReference>
<reference evidence="2 3" key="1">
    <citation type="journal article" date="2015" name="Nature">
        <title>rRNA introns, odd ribosomes, and small enigmatic genomes across a large radiation of phyla.</title>
        <authorList>
            <person name="Brown C.T."/>
            <person name="Hug L.A."/>
            <person name="Thomas B.C."/>
            <person name="Sharon I."/>
            <person name="Castelle C.J."/>
            <person name="Singh A."/>
            <person name="Wilkins M.J."/>
            <person name="Williams K.H."/>
            <person name="Banfield J.F."/>
        </authorList>
    </citation>
    <scope>NUCLEOTIDE SEQUENCE [LARGE SCALE GENOMIC DNA]</scope>
</reference>